<comment type="caution">
    <text evidence="1">The sequence shown here is derived from an EMBL/GenBank/DDBJ whole genome shotgun (WGS) entry which is preliminary data.</text>
</comment>
<protein>
    <submittedName>
        <fullName evidence="1">Uncharacterized protein</fullName>
    </submittedName>
</protein>
<keyword evidence="2" id="KW-1185">Reference proteome</keyword>
<evidence type="ECO:0000313" key="1">
    <source>
        <dbReference type="EMBL" id="GHG11592.1"/>
    </source>
</evidence>
<evidence type="ECO:0000313" key="2">
    <source>
        <dbReference type="Proteomes" id="UP000632154"/>
    </source>
</evidence>
<name>A0ABQ3KCT4_9DEIO</name>
<gene>
    <name evidence="1" type="ORF">GCM10017783_24880</name>
</gene>
<dbReference type="Proteomes" id="UP000632154">
    <property type="component" value="Unassembled WGS sequence"/>
</dbReference>
<accession>A0ABQ3KCT4</accession>
<dbReference type="EMBL" id="BNAL01000052">
    <property type="protein sequence ID" value="GHG11592.1"/>
    <property type="molecule type" value="Genomic_DNA"/>
</dbReference>
<proteinExistence type="predicted"/>
<organism evidence="1 2">
    <name type="scientific">Deinococcus piscis</name>
    <dbReference type="NCBI Taxonomy" id="394230"/>
    <lineage>
        <taxon>Bacteria</taxon>
        <taxon>Thermotogati</taxon>
        <taxon>Deinococcota</taxon>
        <taxon>Deinococci</taxon>
        <taxon>Deinococcales</taxon>
        <taxon>Deinococcaceae</taxon>
        <taxon>Deinococcus</taxon>
    </lineage>
</organism>
<reference evidence="2" key="1">
    <citation type="journal article" date="2019" name="Int. J. Syst. Evol. Microbiol.">
        <title>The Global Catalogue of Microorganisms (GCM) 10K type strain sequencing project: providing services to taxonomists for standard genome sequencing and annotation.</title>
        <authorList>
            <consortium name="The Broad Institute Genomics Platform"/>
            <consortium name="The Broad Institute Genome Sequencing Center for Infectious Disease"/>
            <person name="Wu L."/>
            <person name="Ma J."/>
        </authorList>
    </citation>
    <scope>NUCLEOTIDE SEQUENCE [LARGE SCALE GENOMIC DNA]</scope>
    <source>
        <strain evidence="2">CGMCC 1.18439</strain>
    </source>
</reference>
<sequence length="246" mass="27709">MHPHLRGSLLSAMTQFSFLRLPVYTAYNAYSDITEMHAPRKDDASYWRSLNHGLYSNQLQMAEENGWFTLRPVTSEQLAVAAREDPYSPPNLKRAFGHQVYQVFTKRHKELELEEIDLLSRRWGLPALGEVVSCLEELGNLNAEFMDTAGDQCLELLGGYCGAAPARFIVAGHAQPGLQSLEEELYSDYQDLIENSGEEREPLLLLPVNSPAEARLARALLDICQRALVITERMMTMLTTGSHVQI</sequence>